<gene>
    <name evidence="2" type="ORF">R3P38DRAFT_2800533</name>
</gene>
<keyword evidence="3" id="KW-1185">Reference proteome</keyword>
<comment type="caution">
    <text evidence="2">The sequence shown here is derived from an EMBL/GenBank/DDBJ whole genome shotgun (WGS) entry which is preliminary data.</text>
</comment>
<protein>
    <submittedName>
        <fullName evidence="2">Uncharacterized protein</fullName>
    </submittedName>
</protein>
<sequence length="156" mass="17559">MTPLSKQQRQHPKPSEESLSGDADIELDIRAGHERGGFKPSDFMVSVFKRKQRSPSAAMKCAVGSSWNRELHLGLPPVPVQITAVEDDSRARTGRDGRRHGHDGRFDEFHPTGNRGNLSKSREKKSSTWNQHRLTYLMSCRGDCLDRDNSSEGNME</sequence>
<evidence type="ECO:0000313" key="2">
    <source>
        <dbReference type="EMBL" id="KAK6995753.1"/>
    </source>
</evidence>
<evidence type="ECO:0000256" key="1">
    <source>
        <dbReference type="SAM" id="MobiDB-lite"/>
    </source>
</evidence>
<feature type="region of interest" description="Disordered" evidence="1">
    <location>
        <begin position="88"/>
        <end position="128"/>
    </location>
</feature>
<dbReference type="AlphaFoldDB" id="A0AAV9ZWY2"/>
<organism evidence="2 3">
    <name type="scientific">Favolaschia claudopus</name>
    <dbReference type="NCBI Taxonomy" id="2862362"/>
    <lineage>
        <taxon>Eukaryota</taxon>
        <taxon>Fungi</taxon>
        <taxon>Dikarya</taxon>
        <taxon>Basidiomycota</taxon>
        <taxon>Agaricomycotina</taxon>
        <taxon>Agaricomycetes</taxon>
        <taxon>Agaricomycetidae</taxon>
        <taxon>Agaricales</taxon>
        <taxon>Marasmiineae</taxon>
        <taxon>Mycenaceae</taxon>
        <taxon>Favolaschia</taxon>
    </lineage>
</organism>
<dbReference type="EMBL" id="JAWWNJ010000101">
    <property type="protein sequence ID" value="KAK6995753.1"/>
    <property type="molecule type" value="Genomic_DNA"/>
</dbReference>
<evidence type="ECO:0000313" key="3">
    <source>
        <dbReference type="Proteomes" id="UP001362999"/>
    </source>
</evidence>
<feature type="region of interest" description="Disordered" evidence="1">
    <location>
        <begin position="1"/>
        <end position="40"/>
    </location>
</feature>
<proteinExistence type="predicted"/>
<reference evidence="2 3" key="1">
    <citation type="journal article" date="2024" name="J Genomics">
        <title>Draft genome sequencing and assembly of Favolaschia claudopus CIRM-BRFM 2984 isolated from oak limbs.</title>
        <authorList>
            <person name="Navarro D."/>
            <person name="Drula E."/>
            <person name="Chaduli D."/>
            <person name="Cazenave R."/>
            <person name="Ahrendt S."/>
            <person name="Wang J."/>
            <person name="Lipzen A."/>
            <person name="Daum C."/>
            <person name="Barry K."/>
            <person name="Grigoriev I.V."/>
            <person name="Favel A."/>
            <person name="Rosso M.N."/>
            <person name="Martin F."/>
        </authorList>
    </citation>
    <scope>NUCLEOTIDE SEQUENCE [LARGE SCALE GENOMIC DNA]</scope>
    <source>
        <strain evidence="2 3">CIRM-BRFM 2984</strain>
    </source>
</reference>
<name>A0AAV9ZWY2_9AGAR</name>
<dbReference type="Proteomes" id="UP001362999">
    <property type="component" value="Unassembled WGS sequence"/>
</dbReference>
<accession>A0AAV9ZWY2</accession>
<feature type="compositionally biased region" description="Basic and acidic residues" evidence="1">
    <location>
        <begin position="27"/>
        <end position="37"/>
    </location>
</feature>